<evidence type="ECO:0000256" key="1">
    <source>
        <dbReference type="ARBA" id="ARBA00022490"/>
    </source>
</evidence>
<keyword evidence="2" id="KW-0862">Zinc</keyword>
<dbReference type="KEGG" id="tsu:Tresu_0063"/>
<keyword evidence="5" id="KW-0676">Redox-active center</keyword>
<dbReference type="HOGENOM" id="CLU_054493_1_0_12"/>
<keyword evidence="7" id="KW-1185">Reference proteome</keyword>
<name>F2NU69_TRES6</name>
<dbReference type="InterPro" id="IPR016154">
    <property type="entry name" value="Heat_shock_Hsp33_C"/>
</dbReference>
<dbReference type="PANTHER" id="PTHR30111:SF1">
    <property type="entry name" value="33 KDA CHAPERONIN"/>
    <property type="match status" value="1"/>
</dbReference>
<dbReference type="Pfam" id="PF01430">
    <property type="entry name" value="HSP33"/>
    <property type="match status" value="1"/>
</dbReference>
<dbReference type="Proteomes" id="UP000006852">
    <property type="component" value="Chromosome"/>
</dbReference>
<dbReference type="GO" id="GO:0044183">
    <property type="term" value="F:protein folding chaperone"/>
    <property type="evidence" value="ECO:0007669"/>
    <property type="project" value="TreeGrafter"/>
</dbReference>
<keyword evidence="1" id="KW-0963">Cytoplasm</keyword>
<dbReference type="GeneID" id="302997313"/>
<dbReference type="STRING" id="869209.Tresu_0063"/>
<keyword evidence="4" id="KW-0143">Chaperone</keyword>
<dbReference type="SUPFAM" id="SSF118352">
    <property type="entry name" value="HSP33 redox switch-like"/>
    <property type="match status" value="1"/>
</dbReference>
<dbReference type="GO" id="GO:0042026">
    <property type="term" value="P:protein refolding"/>
    <property type="evidence" value="ECO:0007669"/>
    <property type="project" value="TreeGrafter"/>
</dbReference>
<evidence type="ECO:0000313" key="7">
    <source>
        <dbReference type="Proteomes" id="UP000006852"/>
    </source>
</evidence>
<dbReference type="SUPFAM" id="SSF64397">
    <property type="entry name" value="Hsp33 domain"/>
    <property type="match status" value="1"/>
</dbReference>
<dbReference type="InterPro" id="IPR016153">
    <property type="entry name" value="Heat_shock_Hsp33_N"/>
</dbReference>
<dbReference type="InterPro" id="IPR000397">
    <property type="entry name" value="Heat_shock_Hsp33"/>
</dbReference>
<dbReference type="PIRSF" id="PIRSF005261">
    <property type="entry name" value="Heat_shock_Hsp33"/>
    <property type="match status" value="1"/>
</dbReference>
<organism evidence="6 7">
    <name type="scientific">Treponema succinifaciens (strain ATCC 33096 / DSM 2489 / 6091)</name>
    <dbReference type="NCBI Taxonomy" id="869209"/>
    <lineage>
        <taxon>Bacteria</taxon>
        <taxon>Pseudomonadati</taxon>
        <taxon>Spirochaetota</taxon>
        <taxon>Spirochaetia</taxon>
        <taxon>Spirochaetales</taxon>
        <taxon>Treponemataceae</taxon>
        <taxon>Treponema</taxon>
    </lineage>
</organism>
<dbReference type="RefSeq" id="WP_013700344.1">
    <property type="nucleotide sequence ID" value="NC_015385.1"/>
</dbReference>
<dbReference type="AlphaFoldDB" id="F2NU69"/>
<dbReference type="GO" id="GO:0051082">
    <property type="term" value="F:unfolded protein binding"/>
    <property type="evidence" value="ECO:0007669"/>
    <property type="project" value="InterPro"/>
</dbReference>
<dbReference type="EMBL" id="CP002631">
    <property type="protein sequence ID" value="AEB13033.1"/>
    <property type="molecule type" value="Genomic_DNA"/>
</dbReference>
<accession>F2NU69</accession>
<dbReference type="Gene3D" id="3.55.30.10">
    <property type="entry name" value="Hsp33 domain"/>
    <property type="match status" value="1"/>
</dbReference>
<dbReference type="PANTHER" id="PTHR30111">
    <property type="entry name" value="33 KDA CHAPERONIN"/>
    <property type="match status" value="1"/>
</dbReference>
<keyword evidence="3" id="KW-1015">Disulfide bond</keyword>
<dbReference type="eggNOG" id="COG1281">
    <property type="taxonomic scope" value="Bacteria"/>
</dbReference>
<reference evidence="7" key="2">
    <citation type="submission" date="2011-04" db="EMBL/GenBank/DDBJ databases">
        <title>The complete genome of chromosome of Treponema succinifaciens DSM 2489.</title>
        <authorList>
            <person name="Lucas S."/>
            <person name="Copeland A."/>
            <person name="Lapidus A."/>
            <person name="Bruce D."/>
            <person name="Goodwin L."/>
            <person name="Pitluck S."/>
            <person name="Peters L."/>
            <person name="Kyrpides N."/>
            <person name="Mavromatis K."/>
            <person name="Ivanova N."/>
            <person name="Ovchinnikova G."/>
            <person name="Teshima H."/>
            <person name="Detter J.C."/>
            <person name="Tapia R."/>
            <person name="Han C."/>
            <person name="Land M."/>
            <person name="Hauser L."/>
            <person name="Markowitz V."/>
            <person name="Cheng J.-F."/>
            <person name="Hugenholtz P."/>
            <person name="Woyke T."/>
            <person name="Wu D."/>
            <person name="Gronow S."/>
            <person name="Wellnitz S."/>
            <person name="Brambilla E."/>
            <person name="Klenk H.-P."/>
            <person name="Eisen J.A."/>
        </authorList>
    </citation>
    <scope>NUCLEOTIDE SEQUENCE [LARGE SCALE GENOMIC DNA]</scope>
    <source>
        <strain evidence="7">ATCC 33096 / DSM 2489 / 6091</strain>
    </source>
</reference>
<proteinExistence type="predicted"/>
<dbReference type="Gene3D" id="3.90.1280.10">
    <property type="entry name" value="HSP33 redox switch-like"/>
    <property type="match status" value="1"/>
</dbReference>
<evidence type="ECO:0000256" key="3">
    <source>
        <dbReference type="ARBA" id="ARBA00023157"/>
    </source>
</evidence>
<evidence type="ECO:0000256" key="4">
    <source>
        <dbReference type="ARBA" id="ARBA00023186"/>
    </source>
</evidence>
<evidence type="ECO:0000256" key="5">
    <source>
        <dbReference type="ARBA" id="ARBA00023284"/>
    </source>
</evidence>
<evidence type="ECO:0000313" key="6">
    <source>
        <dbReference type="EMBL" id="AEB13033.1"/>
    </source>
</evidence>
<gene>
    <name evidence="6" type="ordered locus">Tresu_0063</name>
</gene>
<sequence length="321" mass="35576">MIKAQINDNELNSHIDSLEKDGLSIFVMADGRARGALFHGTRFVNQMRSQHNLGILETMVLGQASICAALMIPMMKGKEHLTWHYDTNGPAKGFSVEADSSGYVRGFLYENHIPVEKPLESWDLSPFLGDGTMTMSKVHPGDKAPQTSSVEILYKNITKDLAWFFQQSDQIRTAFNTSIFMDKSGRVMGAGGMFVQVMPETGGTKDSGSNTASGADQKVDEELIEKIENAFFACPSLGKWFSEKGKTEDVVHGLFREFEPAIAVERDIIFDCPCSKEKYIGYLKTLPKNELADIKQNGPDPLEIVCRNCGSVYKIPVSEII</sequence>
<protein>
    <submittedName>
        <fullName evidence="6">Hsp33 protein</fullName>
    </submittedName>
</protein>
<dbReference type="OrthoDB" id="9776534at2"/>
<reference evidence="6 7" key="1">
    <citation type="journal article" date="2011" name="Stand. Genomic Sci.">
        <title>Complete genome sequence of Treponema succinifaciens type strain (6091).</title>
        <authorList>
            <person name="Han C."/>
            <person name="Gronow S."/>
            <person name="Teshima H."/>
            <person name="Lapidus A."/>
            <person name="Nolan M."/>
            <person name="Lucas S."/>
            <person name="Hammon N."/>
            <person name="Deshpande S."/>
            <person name="Cheng J.F."/>
            <person name="Zeytun A."/>
            <person name="Tapia R."/>
            <person name="Goodwin L."/>
            <person name="Pitluck S."/>
            <person name="Liolios K."/>
            <person name="Pagani I."/>
            <person name="Ivanova N."/>
            <person name="Mavromatis K."/>
            <person name="Mikhailova N."/>
            <person name="Huntemann M."/>
            <person name="Pati A."/>
            <person name="Chen A."/>
            <person name="Palaniappan K."/>
            <person name="Land M."/>
            <person name="Hauser L."/>
            <person name="Brambilla E.M."/>
            <person name="Rohde M."/>
            <person name="Goker M."/>
            <person name="Woyke T."/>
            <person name="Bristow J."/>
            <person name="Eisen J.A."/>
            <person name="Markowitz V."/>
            <person name="Hugenholtz P."/>
            <person name="Kyrpides N.C."/>
            <person name="Klenk H.P."/>
            <person name="Detter J.C."/>
        </authorList>
    </citation>
    <scope>NUCLEOTIDE SEQUENCE [LARGE SCALE GENOMIC DNA]</scope>
    <source>
        <strain evidence="7">ATCC 33096 / DSM 2489 / 6091</strain>
    </source>
</reference>
<evidence type="ECO:0000256" key="2">
    <source>
        <dbReference type="ARBA" id="ARBA00022833"/>
    </source>
</evidence>
<dbReference type="GO" id="GO:0005737">
    <property type="term" value="C:cytoplasm"/>
    <property type="evidence" value="ECO:0007669"/>
    <property type="project" value="InterPro"/>
</dbReference>